<dbReference type="EMBL" id="DUJP01000012">
    <property type="protein sequence ID" value="HII46395.1"/>
    <property type="molecule type" value="Genomic_DNA"/>
</dbReference>
<name>A0A832SQQ1_9CREN</name>
<protein>
    <submittedName>
        <fullName evidence="1">Uncharacterized protein</fullName>
    </submittedName>
</protein>
<dbReference type="GeneID" id="38937957"/>
<accession>A0A832SQQ1</accession>
<evidence type="ECO:0000313" key="1">
    <source>
        <dbReference type="EMBL" id="HII46395.1"/>
    </source>
</evidence>
<comment type="caution">
    <text evidence="1">The sequence shown here is derived from an EMBL/GenBank/DDBJ whole genome shotgun (WGS) entry which is preliminary data.</text>
</comment>
<dbReference type="AlphaFoldDB" id="A0A832SQQ1"/>
<dbReference type="RefSeq" id="WP_128867202.1">
    <property type="nucleotide sequence ID" value="NZ_DAIOPL010000016.1"/>
</dbReference>
<reference evidence="1" key="1">
    <citation type="journal article" date="2020" name="bioRxiv">
        <title>A rank-normalized archaeal taxonomy based on genome phylogeny resolves widespread incomplete and uneven classifications.</title>
        <authorList>
            <person name="Rinke C."/>
            <person name="Chuvochina M."/>
            <person name="Mussig A.J."/>
            <person name="Chaumeil P.-A."/>
            <person name="Waite D.W."/>
            <person name="Whitman W.B."/>
            <person name="Parks D.H."/>
            <person name="Hugenholtz P."/>
        </authorList>
    </citation>
    <scope>NUCLEOTIDE SEQUENCE</scope>
    <source>
        <strain evidence="1">UBA8839</strain>
    </source>
</reference>
<evidence type="ECO:0000313" key="2">
    <source>
        <dbReference type="Proteomes" id="UP000651120"/>
    </source>
</evidence>
<gene>
    <name evidence="1" type="ORF">HA333_02760</name>
</gene>
<sequence>MHREFWMCYSAFSKILGFNIVVMGDAVYDAGASYKHLSSMVRSLLEIGRSGGRGNIVLGGQRHIFTVTQFTG</sequence>
<dbReference type="Proteomes" id="UP000651120">
    <property type="component" value="Unassembled WGS sequence"/>
</dbReference>
<proteinExistence type="predicted"/>
<organism evidence="1 2">
    <name type="scientific">Pyrobaculum aerophilum</name>
    <dbReference type="NCBI Taxonomy" id="13773"/>
    <lineage>
        <taxon>Archaea</taxon>
        <taxon>Thermoproteota</taxon>
        <taxon>Thermoprotei</taxon>
        <taxon>Thermoproteales</taxon>
        <taxon>Thermoproteaceae</taxon>
        <taxon>Pyrobaculum</taxon>
    </lineage>
</organism>